<protein>
    <submittedName>
        <fullName evidence="4">Alpha/Beta hydrolase fold protein</fullName>
    </submittedName>
</protein>
<comment type="caution">
    <text evidence="4">The sequence shown here is derived from an EMBL/GenBank/DDBJ whole genome shotgun (WGS) entry which is preliminary data.</text>
</comment>
<keyword evidence="2" id="KW-1133">Transmembrane helix</keyword>
<dbReference type="ESTHER" id="artan-a0a2u1m5v6">
    <property type="family name" value="Triacylglycerol-lipase-OBL1-like"/>
</dbReference>
<name>A0A2U1M5V6_ARTAN</name>
<dbReference type="GO" id="GO:0006629">
    <property type="term" value="P:lipid metabolic process"/>
    <property type="evidence" value="ECO:0007669"/>
    <property type="project" value="InterPro"/>
</dbReference>
<dbReference type="InterPro" id="IPR029058">
    <property type="entry name" value="AB_hydrolase_fold"/>
</dbReference>
<organism evidence="4 5">
    <name type="scientific">Artemisia annua</name>
    <name type="common">Sweet wormwood</name>
    <dbReference type="NCBI Taxonomy" id="35608"/>
    <lineage>
        <taxon>Eukaryota</taxon>
        <taxon>Viridiplantae</taxon>
        <taxon>Streptophyta</taxon>
        <taxon>Embryophyta</taxon>
        <taxon>Tracheophyta</taxon>
        <taxon>Spermatophyta</taxon>
        <taxon>Magnoliopsida</taxon>
        <taxon>eudicotyledons</taxon>
        <taxon>Gunneridae</taxon>
        <taxon>Pentapetalae</taxon>
        <taxon>asterids</taxon>
        <taxon>campanulids</taxon>
        <taxon>Asterales</taxon>
        <taxon>Asteraceae</taxon>
        <taxon>Asteroideae</taxon>
        <taxon>Anthemideae</taxon>
        <taxon>Artemisiinae</taxon>
        <taxon>Artemisia</taxon>
    </lineage>
</organism>
<reference evidence="4 5" key="1">
    <citation type="journal article" date="2018" name="Mol. Plant">
        <title>The genome of Artemisia annua provides insight into the evolution of Asteraceae family and artemisinin biosynthesis.</title>
        <authorList>
            <person name="Shen Q."/>
            <person name="Zhang L."/>
            <person name="Liao Z."/>
            <person name="Wang S."/>
            <person name="Yan T."/>
            <person name="Shi P."/>
            <person name="Liu M."/>
            <person name="Fu X."/>
            <person name="Pan Q."/>
            <person name="Wang Y."/>
            <person name="Lv Z."/>
            <person name="Lu X."/>
            <person name="Zhang F."/>
            <person name="Jiang W."/>
            <person name="Ma Y."/>
            <person name="Chen M."/>
            <person name="Hao X."/>
            <person name="Li L."/>
            <person name="Tang Y."/>
            <person name="Lv G."/>
            <person name="Zhou Y."/>
            <person name="Sun X."/>
            <person name="Brodelius P.E."/>
            <person name="Rose J.K.C."/>
            <person name="Tang K."/>
        </authorList>
    </citation>
    <scope>NUCLEOTIDE SEQUENCE [LARGE SCALE GENOMIC DNA]</scope>
    <source>
        <strain evidence="5">cv. Huhao1</strain>
        <tissue evidence="4">Leaf</tissue>
    </source>
</reference>
<dbReference type="Pfam" id="PF01764">
    <property type="entry name" value="Lipase_3"/>
    <property type="match status" value="1"/>
</dbReference>
<accession>A0A2U1M5V6</accession>
<feature type="transmembrane region" description="Helical" evidence="2">
    <location>
        <begin position="153"/>
        <end position="176"/>
    </location>
</feature>
<evidence type="ECO:0000256" key="2">
    <source>
        <dbReference type="SAM" id="Phobius"/>
    </source>
</evidence>
<dbReference type="AlphaFoldDB" id="A0A2U1M5V6"/>
<keyword evidence="2" id="KW-0812">Transmembrane</keyword>
<gene>
    <name evidence="4" type="ORF">CTI12_AA419480</name>
</gene>
<dbReference type="GO" id="GO:0004806">
    <property type="term" value="F:triacylglycerol lipase activity"/>
    <property type="evidence" value="ECO:0007669"/>
    <property type="project" value="InterPro"/>
</dbReference>
<dbReference type="STRING" id="35608.A0A2U1M5V6"/>
<dbReference type="PANTHER" id="PTHR46086">
    <property type="entry name" value="ALPHA/BETA-HYDROLASES SUPERFAMILY PROTEIN"/>
    <property type="match status" value="1"/>
</dbReference>
<dbReference type="EMBL" id="PKPP01006406">
    <property type="protein sequence ID" value="PWA56610.1"/>
    <property type="molecule type" value="Genomic_DNA"/>
</dbReference>
<dbReference type="SUPFAM" id="SSF53474">
    <property type="entry name" value="alpha/beta-Hydrolases"/>
    <property type="match status" value="1"/>
</dbReference>
<dbReference type="Proteomes" id="UP000245207">
    <property type="component" value="Unassembled WGS sequence"/>
</dbReference>
<evidence type="ECO:0000256" key="1">
    <source>
        <dbReference type="ARBA" id="ARBA00022801"/>
    </source>
</evidence>
<feature type="domain" description="Fungal lipase-type" evidence="3">
    <location>
        <begin position="134"/>
        <end position="230"/>
    </location>
</feature>
<sequence>MCELDELNTAKDFRRFWKAKSVQVVLFVGDYKGKNVDLCRESPDFSSIIGLADVRLDLDDEISNEDRRYYSALAIMASKIAYENEARVKKIVNDKWKMEHIGFYNCSNGLQKCNERYAKWPKEIEEDKQNGHTFAYYKIRELLREKLKKNKNVRFMVTGHSLGGALAVLFPAILAFHKEFELLERLDGVYTFGQPRVGDDNFCRFMEDLGVNRYFRFVYANDIVPIVPFDNSDFGFKHFGNCYHFNSFYNGQVVKEVHNKNYVSKKLALAHLNAVFELVRSLALPYLYGRKYKEGLLLMKVRLFGLIFPGASTHCPQDYVNLTRLASRNFFYSLNYNYTEVEIDD</sequence>
<keyword evidence="5" id="KW-1185">Reference proteome</keyword>
<proteinExistence type="predicted"/>
<dbReference type="OrthoDB" id="438440at2759"/>
<evidence type="ECO:0000259" key="3">
    <source>
        <dbReference type="Pfam" id="PF01764"/>
    </source>
</evidence>
<dbReference type="Gene3D" id="3.40.50.1820">
    <property type="entry name" value="alpha/beta hydrolase"/>
    <property type="match status" value="1"/>
</dbReference>
<dbReference type="InterPro" id="IPR044819">
    <property type="entry name" value="OBL-like"/>
</dbReference>
<dbReference type="InterPro" id="IPR002921">
    <property type="entry name" value="Fungal_lipase-type"/>
</dbReference>
<keyword evidence="1 4" id="KW-0378">Hydrolase</keyword>
<evidence type="ECO:0000313" key="5">
    <source>
        <dbReference type="Proteomes" id="UP000245207"/>
    </source>
</evidence>
<dbReference type="PANTHER" id="PTHR46086:SF17">
    <property type="entry name" value="ALPHA_BETA-HYDROLASES SUPERFAMILY PROTEIN"/>
    <property type="match status" value="1"/>
</dbReference>
<evidence type="ECO:0000313" key="4">
    <source>
        <dbReference type="EMBL" id="PWA56610.1"/>
    </source>
</evidence>
<dbReference type="CDD" id="cd00519">
    <property type="entry name" value="Lipase_3"/>
    <property type="match status" value="1"/>
</dbReference>
<keyword evidence="2" id="KW-0472">Membrane</keyword>